<keyword evidence="2" id="KW-0812">Transmembrane</keyword>
<protein>
    <submittedName>
        <fullName evidence="3">Uncharacterized protein</fullName>
    </submittedName>
</protein>
<feature type="region of interest" description="Disordered" evidence="1">
    <location>
        <begin position="12"/>
        <end position="34"/>
    </location>
</feature>
<feature type="transmembrane region" description="Helical" evidence="2">
    <location>
        <begin position="83"/>
        <end position="103"/>
    </location>
</feature>
<evidence type="ECO:0000256" key="1">
    <source>
        <dbReference type="SAM" id="MobiDB-lite"/>
    </source>
</evidence>
<evidence type="ECO:0000313" key="3">
    <source>
        <dbReference type="EMBL" id="SDF47191.1"/>
    </source>
</evidence>
<feature type="compositionally biased region" description="Basic and acidic residues" evidence="1">
    <location>
        <begin position="217"/>
        <end position="228"/>
    </location>
</feature>
<feature type="transmembrane region" description="Helical" evidence="2">
    <location>
        <begin position="108"/>
        <end position="127"/>
    </location>
</feature>
<proteinExistence type="predicted"/>
<evidence type="ECO:0000256" key="2">
    <source>
        <dbReference type="SAM" id="Phobius"/>
    </source>
</evidence>
<dbReference type="Proteomes" id="UP000199406">
    <property type="component" value="Unassembled WGS sequence"/>
</dbReference>
<keyword evidence="4" id="KW-1185">Reference proteome</keyword>
<reference evidence="4" key="1">
    <citation type="submission" date="2016-10" db="EMBL/GenBank/DDBJ databases">
        <authorList>
            <person name="Varghese N."/>
            <person name="Submissions S."/>
        </authorList>
    </citation>
    <scope>NUCLEOTIDE SEQUENCE [LARGE SCALE GENOMIC DNA]</scope>
    <source>
        <strain evidence="4">DSM 44268</strain>
    </source>
</reference>
<name>A0A1G7LCR3_9ACTN</name>
<keyword evidence="2" id="KW-0472">Membrane</keyword>
<gene>
    <name evidence="3" type="ORF">SAMN05660662_2238</name>
</gene>
<feature type="transmembrane region" description="Helical" evidence="2">
    <location>
        <begin position="147"/>
        <end position="168"/>
    </location>
</feature>
<evidence type="ECO:0000313" key="4">
    <source>
        <dbReference type="Proteomes" id="UP000199406"/>
    </source>
</evidence>
<feature type="transmembrane region" description="Helical" evidence="2">
    <location>
        <begin position="55"/>
        <end position="77"/>
    </location>
</feature>
<sequence>MVIDLGATAREGAVHPSGADHERPTRRPPGTWRHPLTVALDPPGTSATTSTTTGLVGLAALTSIGAGAIHAAAIGVHSEHRPAVVAFTAVAAFQLAWGVLALVRGNRLVAVLGLLIGTGALAGWALAKVSGIPFVAGLDQAEPIQTADGLAAGLALTSVLALGSALWPEHDARLRLKAPLPLMAVGVSVLTVFGMVTAGSHAHAAGDGHGSHGTVAADHHGDETGAGDHVEDASAATVPYDPTKPIDLSGVEGVTPEQQAAAENIIAVTLHGLPQWADPAHAEANGFHSIGDGFTGTEHFVNEAHMDDDVILDPDVPESLVYDTSGGGRRLVAAMYMLKRGTPLEQAPDLGGNLMQWHTHDNLCYNADGKVRGITDASGACPAGLVKPVETPMIHVWLEPHPCGPFAALEGIAGGRIPDGEEVLCDHAHGD</sequence>
<dbReference type="EMBL" id="FNBT01000004">
    <property type="protein sequence ID" value="SDF47191.1"/>
    <property type="molecule type" value="Genomic_DNA"/>
</dbReference>
<keyword evidence="2" id="KW-1133">Transmembrane helix</keyword>
<dbReference type="AlphaFoldDB" id="A0A1G7LCR3"/>
<feature type="region of interest" description="Disordered" evidence="1">
    <location>
        <begin position="204"/>
        <end position="228"/>
    </location>
</feature>
<organism evidence="3 4">
    <name type="scientific">Blastococcus aurantiacus</name>
    <dbReference type="NCBI Taxonomy" id="1550231"/>
    <lineage>
        <taxon>Bacteria</taxon>
        <taxon>Bacillati</taxon>
        <taxon>Actinomycetota</taxon>
        <taxon>Actinomycetes</taxon>
        <taxon>Geodermatophilales</taxon>
        <taxon>Geodermatophilaceae</taxon>
        <taxon>Blastococcus</taxon>
    </lineage>
</organism>
<feature type="transmembrane region" description="Helical" evidence="2">
    <location>
        <begin position="180"/>
        <end position="199"/>
    </location>
</feature>
<dbReference type="STRING" id="1550231.SAMN05660662_2238"/>
<accession>A0A1G7LCR3</accession>